<evidence type="ECO:0000313" key="3">
    <source>
        <dbReference type="Proteomes" id="UP000054567"/>
    </source>
</evidence>
<organism evidence="2 3">
    <name type="scientific">Coccidioides posadasii RMSCC 3488</name>
    <dbReference type="NCBI Taxonomy" id="454284"/>
    <lineage>
        <taxon>Eukaryota</taxon>
        <taxon>Fungi</taxon>
        <taxon>Dikarya</taxon>
        <taxon>Ascomycota</taxon>
        <taxon>Pezizomycotina</taxon>
        <taxon>Eurotiomycetes</taxon>
        <taxon>Eurotiomycetidae</taxon>
        <taxon>Onygenales</taxon>
        <taxon>Onygenaceae</taxon>
        <taxon>Coccidioides</taxon>
    </lineage>
</organism>
<feature type="compositionally biased region" description="Basic and acidic residues" evidence="1">
    <location>
        <begin position="195"/>
        <end position="214"/>
    </location>
</feature>
<feature type="compositionally biased region" description="Basic and acidic residues" evidence="1">
    <location>
        <begin position="170"/>
        <end position="185"/>
    </location>
</feature>
<feature type="compositionally biased region" description="Basic residues" evidence="1">
    <location>
        <begin position="235"/>
        <end position="251"/>
    </location>
</feature>
<feature type="region of interest" description="Disordered" evidence="1">
    <location>
        <begin position="160"/>
        <end position="285"/>
    </location>
</feature>
<dbReference type="VEuPathDB" id="FungiDB:CPAG_02576"/>
<accession>A0A0J6F042</accession>
<dbReference type="PANTHER" id="PTHR40644">
    <property type="entry name" value="UPF0653 PROTEIN C607.02C"/>
    <property type="match status" value="1"/>
</dbReference>
<sequence length="351" mass="39631">MPHKHKRRRKENDDHYDLPPNKIAKPLPARLDNGTKDAGQTKNAKQRKKPAHTDDFGDDTPRQFARMMRRFQQSMPGGKDGNKMNSDTAAGNVKNTRKRKRGRDVPTEASGRNNKPKVQKADAAVKSGESTNVPKILPGEKLSDYAARVDQALPLSGVARKAGNTGASKMDADIRNLREHRETKHEKRLLRLQKGWREEEAKIREKEEAEREEREAEDEEVNDTWKQWEAEAGHGKKKKKKKKGGKKKKKNGAADGPDYSDDSDDDDPWAKLNKKKRAAQSLNPFDVVQAPPENLAKVKEIFKVHGINGAKVDVANVPAAAGSLRRREELASHRQSIVEEYRRIMAEKRGQ</sequence>
<proteinExistence type="predicted"/>
<evidence type="ECO:0000313" key="2">
    <source>
        <dbReference type="EMBL" id="KMM66236.1"/>
    </source>
</evidence>
<reference evidence="2 3" key="1">
    <citation type="submission" date="2007-06" db="EMBL/GenBank/DDBJ databases">
        <title>The Genome Sequence of Coccidioides posadasii RMSCC_3488.</title>
        <authorList>
            <consortium name="Coccidioides Genome Resources Consortium"/>
            <consortium name="The Broad Institute Genome Sequencing Platform"/>
            <person name="Henn M.R."/>
            <person name="Sykes S."/>
            <person name="Young S."/>
            <person name="Jaffe D."/>
            <person name="Berlin A."/>
            <person name="Alvarez P."/>
            <person name="Butler J."/>
            <person name="Gnerre S."/>
            <person name="Grabherr M."/>
            <person name="Mauceli E."/>
            <person name="Brockman W."/>
            <person name="Kodira C."/>
            <person name="Alvarado L."/>
            <person name="Zeng Q."/>
            <person name="Crawford M."/>
            <person name="Antoine C."/>
            <person name="Devon K."/>
            <person name="Galgiani J."/>
            <person name="Orsborn K."/>
            <person name="Lewis M.L."/>
            <person name="Nusbaum C."/>
            <person name="Galagan J."/>
            <person name="Birren B."/>
        </authorList>
    </citation>
    <scope>NUCLEOTIDE SEQUENCE [LARGE SCALE GENOMIC DNA]</scope>
    <source>
        <strain evidence="2 3">RMSCC 3488</strain>
    </source>
</reference>
<feature type="compositionally biased region" description="Low complexity" evidence="1">
    <location>
        <begin position="62"/>
        <end position="73"/>
    </location>
</feature>
<feature type="compositionally biased region" description="Acidic residues" evidence="1">
    <location>
        <begin position="258"/>
        <end position="267"/>
    </location>
</feature>
<gene>
    <name evidence="2" type="ORF">CPAG_02576</name>
</gene>
<dbReference type="Proteomes" id="UP000054567">
    <property type="component" value="Unassembled WGS sequence"/>
</dbReference>
<dbReference type="PANTHER" id="PTHR40644:SF1">
    <property type="entry name" value="UPF0653 PROTEIN C607.02C"/>
    <property type="match status" value="1"/>
</dbReference>
<evidence type="ECO:0008006" key="4">
    <source>
        <dbReference type="Google" id="ProtNLM"/>
    </source>
</evidence>
<dbReference type="AlphaFoldDB" id="A0A0J6F042"/>
<dbReference type="OrthoDB" id="5876637at2759"/>
<reference evidence="3" key="3">
    <citation type="journal article" date="2010" name="Genome Res.">
        <title>Population genomic sequencing of Coccidioides fungi reveals recent hybridization and transposon control.</title>
        <authorList>
            <person name="Neafsey D.E."/>
            <person name="Barker B.M."/>
            <person name="Sharpton T.J."/>
            <person name="Stajich J.E."/>
            <person name="Park D.J."/>
            <person name="Whiston E."/>
            <person name="Hung C.-Y."/>
            <person name="McMahan C."/>
            <person name="White J."/>
            <person name="Sykes S."/>
            <person name="Heiman D."/>
            <person name="Young S."/>
            <person name="Zeng Q."/>
            <person name="Abouelleil A."/>
            <person name="Aftuck L."/>
            <person name="Bessette D."/>
            <person name="Brown A."/>
            <person name="FitzGerald M."/>
            <person name="Lui A."/>
            <person name="Macdonald J.P."/>
            <person name="Priest M."/>
            <person name="Orbach M.J."/>
            <person name="Galgiani J.N."/>
            <person name="Kirkland T.N."/>
            <person name="Cole G.T."/>
            <person name="Birren B.W."/>
            <person name="Henn M.R."/>
            <person name="Taylor J.W."/>
            <person name="Rounsley S.D."/>
        </authorList>
    </citation>
    <scope>NUCLEOTIDE SEQUENCE [LARGE SCALE GENOMIC DNA]</scope>
    <source>
        <strain evidence="3">RMSCC 3488</strain>
    </source>
</reference>
<feature type="region of interest" description="Disordered" evidence="1">
    <location>
        <begin position="1"/>
        <end position="137"/>
    </location>
</feature>
<feature type="compositionally biased region" description="Basic and acidic residues" evidence="1">
    <location>
        <begin position="51"/>
        <end position="61"/>
    </location>
</feature>
<dbReference type="EMBL" id="DS268109">
    <property type="protein sequence ID" value="KMM66236.1"/>
    <property type="molecule type" value="Genomic_DNA"/>
</dbReference>
<protein>
    <recommendedName>
        <fullName evidence="4">Urease accessory protein UreD</fullName>
    </recommendedName>
</protein>
<evidence type="ECO:0000256" key="1">
    <source>
        <dbReference type="SAM" id="MobiDB-lite"/>
    </source>
</evidence>
<name>A0A0J6F042_COCPO</name>
<reference evidence="3" key="2">
    <citation type="journal article" date="2009" name="Genome Res.">
        <title>Comparative genomic analyses of the human fungal pathogens Coccidioides and their relatives.</title>
        <authorList>
            <person name="Sharpton T.J."/>
            <person name="Stajich J.E."/>
            <person name="Rounsley S.D."/>
            <person name="Gardner M.J."/>
            <person name="Wortman J.R."/>
            <person name="Jordar V.S."/>
            <person name="Maiti R."/>
            <person name="Kodira C.D."/>
            <person name="Neafsey D.E."/>
            <person name="Zeng Q."/>
            <person name="Hung C.-Y."/>
            <person name="McMahan C."/>
            <person name="Muszewska A."/>
            <person name="Grynberg M."/>
            <person name="Mandel M.A."/>
            <person name="Kellner E.M."/>
            <person name="Barker B.M."/>
            <person name="Galgiani J.N."/>
            <person name="Orbach M.J."/>
            <person name="Kirkland T.N."/>
            <person name="Cole G.T."/>
            <person name="Henn M.R."/>
            <person name="Birren B.W."/>
            <person name="Taylor J.W."/>
        </authorList>
    </citation>
    <scope>NUCLEOTIDE SEQUENCE [LARGE SCALE GENOMIC DNA]</scope>
    <source>
        <strain evidence="3">RMSCC 3488</strain>
    </source>
</reference>